<dbReference type="EMBL" id="UINC01038336">
    <property type="protein sequence ID" value="SVB35207.1"/>
    <property type="molecule type" value="Genomic_DNA"/>
</dbReference>
<protein>
    <submittedName>
        <fullName evidence="1">Uncharacterized protein</fullName>
    </submittedName>
</protein>
<accession>A0A382DC25</accession>
<feature type="non-terminal residue" evidence="1">
    <location>
        <position position="1"/>
    </location>
</feature>
<name>A0A382DC25_9ZZZZ</name>
<evidence type="ECO:0000313" key="1">
    <source>
        <dbReference type="EMBL" id="SVB35207.1"/>
    </source>
</evidence>
<organism evidence="1">
    <name type="scientific">marine metagenome</name>
    <dbReference type="NCBI Taxonomy" id="408172"/>
    <lineage>
        <taxon>unclassified sequences</taxon>
        <taxon>metagenomes</taxon>
        <taxon>ecological metagenomes</taxon>
    </lineage>
</organism>
<gene>
    <name evidence="1" type="ORF">METZ01_LOCUS188061</name>
</gene>
<dbReference type="AlphaFoldDB" id="A0A382DC25"/>
<sequence length="59" mass="6629">QIIFVAFLLGLSATAVFVREKSNFPVPVPELPQTQRAIAYGIGTLASFWMIERTISFWV</sequence>
<proteinExistence type="predicted"/>
<reference evidence="1" key="1">
    <citation type="submission" date="2018-05" db="EMBL/GenBank/DDBJ databases">
        <authorList>
            <person name="Lanie J.A."/>
            <person name="Ng W.-L."/>
            <person name="Kazmierczak K.M."/>
            <person name="Andrzejewski T.M."/>
            <person name="Davidsen T.M."/>
            <person name="Wayne K.J."/>
            <person name="Tettelin H."/>
            <person name="Glass J.I."/>
            <person name="Rusch D."/>
            <person name="Podicherti R."/>
            <person name="Tsui H.-C.T."/>
            <person name="Winkler M.E."/>
        </authorList>
    </citation>
    <scope>NUCLEOTIDE SEQUENCE</scope>
</reference>